<dbReference type="OrthoDB" id="9798200at2"/>
<dbReference type="EMBL" id="LKTS01000019">
    <property type="protein sequence ID" value="PKD18875.1"/>
    <property type="molecule type" value="Genomic_DNA"/>
</dbReference>
<dbReference type="Pfam" id="PF19570">
    <property type="entry name" value="DUF6088"/>
    <property type="match status" value="1"/>
</dbReference>
<evidence type="ECO:0008006" key="3">
    <source>
        <dbReference type="Google" id="ProtNLM"/>
    </source>
</evidence>
<dbReference type="InterPro" id="IPR045738">
    <property type="entry name" value="DUF6088"/>
</dbReference>
<accession>A0A2N0TVT3</accession>
<name>A0A2N0TVT3_9FLAO</name>
<sequence>MRSVDDKVTEQVNDNKPGAILFIEDFLGLGSNGAVHTALHRLVKAKKISRLARGIYAKPTFSKLLNQDVLPDAEEVAIAIAKRDKARLLPTGAQAQNALGLSTQVPLRIVYLTDGSPRTIQIGKRTIQFKKTTPKNLALKGEISKLVVQALKDIGKDKATPQELEKIQSLLLKEDKQNLKHDIWLAPQWIAEIMAKAL</sequence>
<dbReference type="STRING" id="447422.SAMN05660903_03116"/>
<dbReference type="RefSeq" id="WP_079714125.1">
    <property type="nucleotide sequence ID" value="NZ_FUZC01000014.1"/>
</dbReference>
<proteinExistence type="predicted"/>
<gene>
    <name evidence="1" type="ORF">APR41_17275</name>
</gene>
<dbReference type="AlphaFoldDB" id="A0A2N0TVT3"/>
<protein>
    <recommendedName>
        <fullName evidence="3">Transcriptional regulator, AbiEi antitoxin, Type IV TA system</fullName>
    </recommendedName>
</protein>
<reference evidence="1 2" key="1">
    <citation type="submission" date="2015-10" db="EMBL/GenBank/DDBJ databases">
        <title>Draft genome sequence of Salegentibacter salinarum KCTC 12975.</title>
        <authorList>
            <person name="Lin W."/>
            <person name="Zheng Q."/>
        </authorList>
    </citation>
    <scope>NUCLEOTIDE SEQUENCE [LARGE SCALE GENOMIC DNA]</scope>
    <source>
        <strain evidence="1 2">KCTC 12975</strain>
    </source>
</reference>
<dbReference type="Proteomes" id="UP000232673">
    <property type="component" value="Unassembled WGS sequence"/>
</dbReference>
<evidence type="ECO:0000313" key="1">
    <source>
        <dbReference type="EMBL" id="PKD18875.1"/>
    </source>
</evidence>
<keyword evidence="2" id="KW-1185">Reference proteome</keyword>
<evidence type="ECO:0000313" key="2">
    <source>
        <dbReference type="Proteomes" id="UP000232673"/>
    </source>
</evidence>
<comment type="caution">
    <text evidence="1">The sequence shown here is derived from an EMBL/GenBank/DDBJ whole genome shotgun (WGS) entry which is preliminary data.</text>
</comment>
<organism evidence="1 2">
    <name type="scientific">Salegentibacter salinarum</name>
    <dbReference type="NCBI Taxonomy" id="447422"/>
    <lineage>
        <taxon>Bacteria</taxon>
        <taxon>Pseudomonadati</taxon>
        <taxon>Bacteroidota</taxon>
        <taxon>Flavobacteriia</taxon>
        <taxon>Flavobacteriales</taxon>
        <taxon>Flavobacteriaceae</taxon>
        <taxon>Salegentibacter</taxon>
    </lineage>
</organism>